<dbReference type="RefSeq" id="WP_099910390.1">
    <property type="nucleotide sequence ID" value="NZ_AWWI01000059.1"/>
</dbReference>
<dbReference type="Proteomes" id="UP000231259">
    <property type="component" value="Unassembled WGS sequence"/>
</dbReference>
<protein>
    <recommendedName>
        <fullName evidence="3">DUF2793 domain-containing protein</fullName>
    </recommendedName>
</protein>
<organism evidence="1 2">
    <name type="scientific">Puniceibacterium antarcticum</name>
    <dbReference type="NCBI Taxonomy" id="1206336"/>
    <lineage>
        <taxon>Bacteria</taxon>
        <taxon>Pseudomonadati</taxon>
        <taxon>Pseudomonadota</taxon>
        <taxon>Alphaproteobacteria</taxon>
        <taxon>Rhodobacterales</taxon>
        <taxon>Paracoccaceae</taxon>
        <taxon>Puniceibacterium</taxon>
    </lineage>
</organism>
<name>A0A2G8RH56_9RHOB</name>
<reference evidence="1 2" key="1">
    <citation type="submission" date="2013-09" db="EMBL/GenBank/DDBJ databases">
        <title>Genome sequencing of Phaeobacter antarcticus sp. nov. SM1211.</title>
        <authorList>
            <person name="Zhang X.-Y."/>
            <person name="Liu C."/>
            <person name="Chen X.-L."/>
            <person name="Xie B.-B."/>
            <person name="Qin Q.-L."/>
            <person name="Rong J.-C."/>
            <person name="Zhang Y.-Z."/>
        </authorList>
    </citation>
    <scope>NUCLEOTIDE SEQUENCE [LARGE SCALE GENOMIC DNA]</scope>
    <source>
        <strain evidence="1 2">SM1211</strain>
    </source>
</reference>
<comment type="caution">
    <text evidence="1">The sequence shown here is derived from an EMBL/GenBank/DDBJ whole genome shotgun (WGS) entry which is preliminary data.</text>
</comment>
<dbReference type="Pfam" id="PF10983">
    <property type="entry name" value="DUF2793"/>
    <property type="match status" value="1"/>
</dbReference>
<gene>
    <name evidence="1" type="ORF">P775_07855</name>
</gene>
<evidence type="ECO:0000313" key="2">
    <source>
        <dbReference type="Proteomes" id="UP000231259"/>
    </source>
</evidence>
<dbReference type="EMBL" id="AWWI01000059">
    <property type="protein sequence ID" value="PIL20731.1"/>
    <property type="molecule type" value="Genomic_DNA"/>
</dbReference>
<proteinExistence type="predicted"/>
<dbReference type="AlphaFoldDB" id="A0A2G8RH56"/>
<sequence>MSQSTNLALPYLGASQSQKHVTVNEGLRFLDVLVQIAVKSAALSAPPGAPADGQRWIVGPAPTGLWAGRATQIAAWQDGAWVFYVPKDGWLAWNEATLSSLIFSAGSWISLIGALLAAGVADVAFTLTDDADPTKKATFELSGITTGTTRTFTLPNTTSELAILAGTQTFTGNKTFSGTLTASGTVTVSAAAATIGTATTTATYGLGTGATTTGITKTVNLGTGGASGSTTVVNIGPTAAGAGGTTVVNTPTVTFANAVTQVGMPQANLTAQLLGLGGATADSYNRLSVNTPAMLFNNAGAGIEATVNKAAPANDAGFAFKTGFSARALIGLLGSDNFGFKVSPDGSAFYEAITIDRSNGQVELPQPTILPGLAAAPSPPPSGKIAVYARNRAGAPWVDVMRPSGRDFPLQPHFGVNRIANWSPSVTTTITTEGLPITSVGTVSHPTLAATNLAASMRRWRLTSAAVVDSVAEQRSAGWACWRGNAAGLGGWTFVTRLSLTTLQATGMGFFGLYGSTAALATTLTLATVLNCVGIGFQRGTHANWQMVANDGTGTPTLTDMGANFAIATGGVLTLYIAAAPNAASVWVRLVNEVSGAVFEAEITADLPASTQFLSPRLYLNTGATAAAVAYDCSGLYVETDY</sequence>
<keyword evidence="2" id="KW-1185">Reference proteome</keyword>
<dbReference type="OrthoDB" id="564699at2"/>
<evidence type="ECO:0000313" key="1">
    <source>
        <dbReference type="EMBL" id="PIL20731.1"/>
    </source>
</evidence>
<evidence type="ECO:0008006" key="3">
    <source>
        <dbReference type="Google" id="ProtNLM"/>
    </source>
</evidence>
<dbReference type="InterPro" id="IPR021251">
    <property type="entry name" value="DUF2793"/>
</dbReference>
<accession>A0A2G8RH56</accession>